<organism evidence="2 3">
    <name type="scientific">Chlorovirus heliozoae</name>
    <dbReference type="NCBI Taxonomy" id="322019"/>
    <lineage>
        <taxon>Viruses</taxon>
        <taxon>Varidnaviria</taxon>
        <taxon>Bamfordvirae</taxon>
        <taxon>Nucleocytoviricota</taxon>
        <taxon>Megaviricetes</taxon>
        <taxon>Algavirales</taxon>
        <taxon>Phycodnaviridae</taxon>
        <taxon>Chlorovirus</taxon>
    </lineage>
</organism>
<proteinExistence type="predicted"/>
<gene>
    <name evidence="2" type="primary">Z358R</name>
    <name evidence="2" type="ORF">ATCV1_Z358R</name>
</gene>
<dbReference type="GeneID" id="5470518"/>
<evidence type="ECO:0000256" key="1">
    <source>
        <dbReference type="SAM" id="Phobius"/>
    </source>
</evidence>
<dbReference type="KEGG" id="vg:5470518"/>
<keyword evidence="1" id="KW-0812">Transmembrane</keyword>
<accession>A7K8W8</accession>
<feature type="transmembrane region" description="Helical" evidence="1">
    <location>
        <begin position="42"/>
        <end position="61"/>
    </location>
</feature>
<evidence type="ECO:0000313" key="3">
    <source>
        <dbReference type="Proteomes" id="UP000202420"/>
    </source>
</evidence>
<keyword evidence="3" id="KW-1185">Reference proteome</keyword>
<protein>
    <submittedName>
        <fullName evidence="2">Uncharacterized protein Z358R</fullName>
    </submittedName>
</protein>
<sequence length="118" mass="12820">MQRVDDLDKKYSQELLPNQTTNMLNNTEAWARRAPIKAAAQAVVETGFLIMAYSAIIFLVGGTPPTVLNLFKFGFVFLLINIAARMVSDSFSDKLAIAALSGLALKTASVMAPKIVGW</sequence>
<name>A7K8W8_9PHYC</name>
<keyword evidence="1" id="KW-1133">Transmembrane helix</keyword>
<dbReference type="RefSeq" id="YP_001426839.1">
    <property type="nucleotide sequence ID" value="NC_008724.1"/>
</dbReference>
<keyword evidence="1" id="KW-0472">Membrane</keyword>
<dbReference type="Proteomes" id="UP000202420">
    <property type="component" value="Segment"/>
</dbReference>
<evidence type="ECO:0000313" key="2">
    <source>
        <dbReference type="EMBL" id="ABT16492.1"/>
    </source>
</evidence>
<reference evidence="2 3" key="1">
    <citation type="submission" date="2006-09" db="EMBL/GenBank/DDBJ databases">
        <title>Sequence and annotation of the 288-kb ATCV-1 virus that infects an endosymbiotic Chlorella strain of the heliozoon Acanthocystis turfacea.</title>
        <authorList>
            <person name="Fitzgerald L.A."/>
            <person name="Graves M.V."/>
            <person name="Li X."/>
            <person name="Pfitzner A.J.P."/>
            <person name="Hartigan J."/>
            <person name="Van Etten J.L."/>
        </authorList>
    </citation>
    <scope>NUCLEOTIDE SEQUENCE [LARGE SCALE GENOMIC DNA]</scope>
    <source>
        <strain evidence="2 3">ATCV-1</strain>
    </source>
</reference>
<dbReference type="EMBL" id="EF101928">
    <property type="protein sequence ID" value="ABT16492.1"/>
    <property type="molecule type" value="Genomic_DNA"/>
</dbReference>
<dbReference type="OrthoDB" id="17574at10239"/>